<keyword evidence="2" id="KW-1185">Reference proteome</keyword>
<name>A0ACB7RTW8_HYAAI</name>
<dbReference type="Proteomes" id="UP000821845">
    <property type="component" value="Chromosome 7"/>
</dbReference>
<proteinExistence type="predicted"/>
<comment type="caution">
    <text evidence="1">The sequence shown here is derived from an EMBL/GenBank/DDBJ whole genome shotgun (WGS) entry which is preliminary data.</text>
</comment>
<sequence>MASPRPTARKFNNQSKRVVVLEKFWKKHTRVWITHTTDSAYKCQAYERGGVNATGVTLTKSYDDMWKPRKIVDPPLDWTFTSKKVMSRESLGATCTRRSSALGPAQLRNAVHASTAMRPANLPPQQVRIPLRGGSVQTSSAASVPTFYNRGYPFPVIQPP</sequence>
<dbReference type="EMBL" id="CM023487">
    <property type="protein sequence ID" value="KAH6925289.1"/>
    <property type="molecule type" value="Genomic_DNA"/>
</dbReference>
<organism evidence="1 2">
    <name type="scientific">Hyalomma asiaticum</name>
    <name type="common">Tick</name>
    <dbReference type="NCBI Taxonomy" id="266040"/>
    <lineage>
        <taxon>Eukaryota</taxon>
        <taxon>Metazoa</taxon>
        <taxon>Ecdysozoa</taxon>
        <taxon>Arthropoda</taxon>
        <taxon>Chelicerata</taxon>
        <taxon>Arachnida</taxon>
        <taxon>Acari</taxon>
        <taxon>Parasitiformes</taxon>
        <taxon>Ixodida</taxon>
        <taxon>Ixodoidea</taxon>
        <taxon>Ixodidae</taxon>
        <taxon>Hyalomminae</taxon>
        <taxon>Hyalomma</taxon>
    </lineage>
</organism>
<protein>
    <submittedName>
        <fullName evidence="1">Uncharacterized protein</fullName>
    </submittedName>
</protein>
<gene>
    <name evidence="1" type="ORF">HPB50_003304</name>
</gene>
<evidence type="ECO:0000313" key="1">
    <source>
        <dbReference type="EMBL" id="KAH6925289.1"/>
    </source>
</evidence>
<evidence type="ECO:0000313" key="2">
    <source>
        <dbReference type="Proteomes" id="UP000821845"/>
    </source>
</evidence>
<reference evidence="1" key="1">
    <citation type="submission" date="2020-05" db="EMBL/GenBank/DDBJ databases">
        <title>Large-scale comparative analyses of tick genomes elucidate their genetic diversity and vector capacities.</title>
        <authorList>
            <person name="Jia N."/>
            <person name="Wang J."/>
            <person name="Shi W."/>
            <person name="Du L."/>
            <person name="Sun Y."/>
            <person name="Zhan W."/>
            <person name="Jiang J."/>
            <person name="Wang Q."/>
            <person name="Zhang B."/>
            <person name="Ji P."/>
            <person name="Sakyi L.B."/>
            <person name="Cui X."/>
            <person name="Yuan T."/>
            <person name="Jiang B."/>
            <person name="Yang W."/>
            <person name="Lam T.T.-Y."/>
            <person name="Chang Q."/>
            <person name="Ding S."/>
            <person name="Wang X."/>
            <person name="Zhu J."/>
            <person name="Ruan X."/>
            <person name="Zhao L."/>
            <person name="Wei J."/>
            <person name="Que T."/>
            <person name="Du C."/>
            <person name="Cheng J."/>
            <person name="Dai P."/>
            <person name="Han X."/>
            <person name="Huang E."/>
            <person name="Gao Y."/>
            <person name="Liu J."/>
            <person name="Shao H."/>
            <person name="Ye R."/>
            <person name="Li L."/>
            <person name="Wei W."/>
            <person name="Wang X."/>
            <person name="Wang C."/>
            <person name="Yang T."/>
            <person name="Huo Q."/>
            <person name="Li W."/>
            <person name="Guo W."/>
            <person name="Chen H."/>
            <person name="Zhou L."/>
            <person name="Ni X."/>
            <person name="Tian J."/>
            <person name="Zhou Y."/>
            <person name="Sheng Y."/>
            <person name="Liu T."/>
            <person name="Pan Y."/>
            <person name="Xia L."/>
            <person name="Li J."/>
            <person name="Zhao F."/>
            <person name="Cao W."/>
        </authorList>
    </citation>
    <scope>NUCLEOTIDE SEQUENCE</scope>
    <source>
        <strain evidence="1">Hyas-2018</strain>
    </source>
</reference>
<accession>A0ACB7RTW8</accession>